<dbReference type="AlphaFoldDB" id="A0A2P6SEF9"/>
<dbReference type="InterPro" id="IPR044160">
    <property type="entry name" value="TGD4-like"/>
</dbReference>
<sequence length="472" mass="52400">MANLRTAMDSAFWDLNVSSPHTLEGSAKAIPGDPFPLDGARASRALRIQQLSLLGTGFPLGIIPSYSPASHKDSGSFSLQSLLLRPATSNWWLGVIGQIRPKKLISSIKAEFFTNDELEVPTFKDAARHFLDKSLYSVGLCTEFLLTPASSVKLSTERDGEKKGRRSKVMLSHELPYHDITLEAAWPELFIDHKGQYWDVPESISLDLSSLVSESGLRYRVGIHKNSGHPQAVNAVNDEAPTSLMPGLCAKAAFSYEKSRDLWRQKETQNDLMVKKDRGWFWRPSYDVRLKEPHAAVSGIFGGSFAAWFQDGHSPVAVELRGDGNTSSSTKKRSPVSADFFGSICYRFQHGKFRELYGDLTRIDAHLDIGSASALAKRVVNGFKSSSANSAIDPMSSPRINLIFQQQVVGPIVFRVDSRVSLASLPGKRGPHIEDFIYSLSYSLRLLQSGKVVAWYSPKRKEGMIELRVFEF</sequence>
<accession>A0A2P6SEF9</accession>
<keyword evidence="2" id="KW-1185">Reference proteome</keyword>
<dbReference type="OrthoDB" id="512148at2759"/>
<reference evidence="1 2" key="1">
    <citation type="journal article" date="2018" name="Nat. Genet.">
        <title>The Rosa genome provides new insights in the design of modern roses.</title>
        <authorList>
            <person name="Bendahmane M."/>
        </authorList>
    </citation>
    <scope>NUCLEOTIDE SEQUENCE [LARGE SCALE GENOMIC DNA]</scope>
    <source>
        <strain evidence="2">cv. Old Blush</strain>
    </source>
</reference>
<dbReference type="Gramene" id="PRQ57054">
    <property type="protein sequence ID" value="PRQ57054"/>
    <property type="gene ID" value="RchiOBHm_Chr1g0344071"/>
</dbReference>
<evidence type="ECO:0000313" key="2">
    <source>
        <dbReference type="Proteomes" id="UP000238479"/>
    </source>
</evidence>
<evidence type="ECO:0000313" key="1">
    <source>
        <dbReference type="EMBL" id="PRQ57054.1"/>
    </source>
</evidence>
<dbReference type="PANTHER" id="PTHR34954:SF3">
    <property type="entry name" value="EXPRESSED PROTEIN"/>
    <property type="match status" value="1"/>
</dbReference>
<dbReference type="PANTHER" id="PTHR34954">
    <property type="entry name" value="EXPRESSED PROTEIN"/>
    <property type="match status" value="1"/>
</dbReference>
<organism evidence="1 2">
    <name type="scientific">Rosa chinensis</name>
    <name type="common">China rose</name>
    <dbReference type="NCBI Taxonomy" id="74649"/>
    <lineage>
        <taxon>Eukaryota</taxon>
        <taxon>Viridiplantae</taxon>
        <taxon>Streptophyta</taxon>
        <taxon>Embryophyta</taxon>
        <taxon>Tracheophyta</taxon>
        <taxon>Spermatophyta</taxon>
        <taxon>Magnoliopsida</taxon>
        <taxon>eudicotyledons</taxon>
        <taxon>Gunneridae</taxon>
        <taxon>Pentapetalae</taxon>
        <taxon>rosids</taxon>
        <taxon>fabids</taxon>
        <taxon>Rosales</taxon>
        <taxon>Rosaceae</taxon>
        <taxon>Rosoideae</taxon>
        <taxon>Rosoideae incertae sedis</taxon>
        <taxon>Rosa</taxon>
    </lineage>
</organism>
<comment type="caution">
    <text evidence="1">The sequence shown here is derived from an EMBL/GenBank/DDBJ whole genome shotgun (WGS) entry which is preliminary data.</text>
</comment>
<dbReference type="GO" id="GO:0009941">
    <property type="term" value="C:chloroplast envelope"/>
    <property type="evidence" value="ECO:0007669"/>
    <property type="project" value="TreeGrafter"/>
</dbReference>
<dbReference type="GO" id="GO:0034196">
    <property type="term" value="P:acylglycerol transport"/>
    <property type="evidence" value="ECO:0007669"/>
    <property type="project" value="InterPro"/>
</dbReference>
<dbReference type="Proteomes" id="UP000238479">
    <property type="component" value="Chromosome 1"/>
</dbReference>
<evidence type="ECO:0008006" key="3">
    <source>
        <dbReference type="Google" id="ProtNLM"/>
    </source>
</evidence>
<protein>
    <recommendedName>
        <fullName evidence="3">Protein TRIGALACTOSYLDIACYLGLYCEROL 4, chloroplastic</fullName>
    </recommendedName>
</protein>
<name>A0A2P6SEF9_ROSCH</name>
<dbReference type="EMBL" id="PDCK01000039">
    <property type="protein sequence ID" value="PRQ57054.1"/>
    <property type="molecule type" value="Genomic_DNA"/>
</dbReference>
<dbReference type="STRING" id="74649.A0A2P6SEF9"/>
<dbReference type="GO" id="GO:1990052">
    <property type="term" value="P:ER to chloroplast lipid transport"/>
    <property type="evidence" value="ECO:0007669"/>
    <property type="project" value="InterPro"/>
</dbReference>
<proteinExistence type="predicted"/>
<dbReference type="GO" id="GO:0070300">
    <property type="term" value="F:phosphatidic acid binding"/>
    <property type="evidence" value="ECO:0007669"/>
    <property type="project" value="InterPro"/>
</dbReference>
<dbReference type="OMA" id="KRGPHIE"/>
<gene>
    <name evidence="1" type="ORF">RchiOBHm_Chr1g0344071</name>
</gene>